<dbReference type="Proteomes" id="UP000494206">
    <property type="component" value="Unassembled WGS sequence"/>
</dbReference>
<accession>A0A8S1EFY5</accession>
<proteinExistence type="predicted"/>
<dbReference type="PANTHER" id="PTHR47921:SF1">
    <property type="entry name" value="C6 DOMAIN-CONTAINING PROTEIN-RELATED"/>
    <property type="match status" value="1"/>
</dbReference>
<evidence type="ECO:0000313" key="2">
    <source>
        <dbReference type="EMBL" id="CAB3400105.1"/>
    </source>
</evidence>
<reference evidence="2 3" key="1">
    <citation type="submission" date="2020-04" db="EMBL/GenBank/DDBJ databases">
        <authorList>
            <person name="Laetsch R D."/>
            <person name="Stevens L."/>
            <person name="Kumar S."/>
            <person name="Blaxter L. M."/>
        </authorList>
    </citation>
    <scope>NUCLEOTIDE SEQUENCE [LARGE SCALE GENOMIC DNA]</scope>
</reference>
<comment type="caution">
    <text evidence="2">The sequence shown here is derived from an EMBL/GenBank/DDBJ whole genome shotgun (WGS) entry which is preliminary data.</text>
</comment>
<dbReference type="AlphaFoldDB" id="A0A8S1EFY5"/>
<gene>
    <name evidence="2" type="ORF">CBOVIS_LOCUS3115</name>
</gene>
<sequence>MLISEEFACSVCGSLYQGSCLGSSLCATAEQVGIKYLLGPLLNLGFGDANTCSTSFACPLGTTSSVKELFTGLIVPGPPLVVATCSEVGPKAGIWYLGVPPLNTPIEIVGTSCNESPMEAAPNDLRDACEEFWFLNYKRIILFIRVYSMHEKRYDEQSVKDYKEIDTLLASIFSYYARCKAKDMLEEGESSEEYDSDECNHKDGCCLYVPDEESDEESDGYYDKESEEELVNESKEEGDVFAEKPVRVEIVMNM</sequence>
<dbReference type="OrthoDB" id="5782063at2759"/>
<feature type="compositionally biased region" description="Acidic residues" evidence="1">
    <location>
        <begin position="210"/>
        <end position="231"/>
    </location>
</feature>
<keyword evidence="3" id="KW-1185">Reference proteome</keyword>
<feature type="region of interest" description="Disordered" evidence="1">
    <location>
        <begin position="210"/>
        <end position="238"/>
    </location>
</feature>
<dbReference type="EMBL" id="CADEPM010000002">
    <property type="protein sequence ID" value="CAB3400105.1"/>
    <property type="molecule type" value="Genomic_DNA"/>
</dbReference>
<name>A0A8S1EFY5_9PELO</name>
<evidence type="ECO:0000313" key="3">
    <source>
        <dbReference type="Proteomes" id="UP000494206"/>
    </source>
</evidence>
<dbReference type="PANTHER" id="PTHR47921">
    <property type="entry name" value="PROTEIN CBG14847-RELATED"/>
    <property type="match status" value="1"/>
</dbReference>
<protein>
    <submittedName>
        <fullName evidence="2">Uncharacterized protein</fullName>
    </submittedName>
</protein>
<organism evidence="2 3">
    <name type="scientific">Caenorhabditis bovis</name>
    <dbReference type="NCBI Taxonomy" id="2654633"/>
    <lineage>
        <taxon>Eukaryota</taxon>
        <taxon>Metazoa</taxon>
        <taxon>Ecdysozoa</taxon>
        <taxon>Nematoda</taxon>
        <taxon>Chromadorea</taxon>
        <taxon>Rhabditida</taxon>
        <taxon>Rhabditina</taxon>
        <taxon>Rhabditomorpha</taxon>
        <taxon>Rhabditoidea</taxon>
        <taxon>Rhabditidae</taxon>
        <taxon>Peloderinae</taxon>
        <taxon>Caenorhabditis</taxon>
    </lineage>
</organism>
<evidence type="ECO:0000256" key="1">
    <source>
        <dbReference type="SAM" id="MobiDB-lite"/>
    </source>
</evidence>